<evidence type="ECO:0000313" key="2">
    <source>
        <dbReference type="EMBL" id="PTM59723.1"/>
    </source>
</evidence>
<accession>A0A2T4ZCW4</accession>
<keyword evidence="3" id="KW-1185">Reference proteome</keyword>
<sequence>MKKIGIFLLVFTLLAGCSILPQADEQGGKDPNRVERPEYKGVDVDSTIGDPNALVLKPNEQAVAYKGEPVVQACNVITAGDLHKAGLLLYDGTGPGSGSVKRTYFDGEGKGELDTSHDRYLPTPGGIDTNQCDYTLYMKSDVGVVEVKVYEPSYANQSAVAYEIESKYQPISDIEGVKTYQSTGEIPEYFLQKGTISAAITMKFDSDEKKEQFLLQTAAKRLNQFETEAVGPSQVEYDSPIFSSRYMNGCQYINNDDFKSLFGEDASPLVSESIHAGVGYIKARSTEKSYNYLSHQCTRGVERNTDTEETKLLTIGTDTYEDEESATLLFKESKEALATTVGDEIQDLSAIGDEAYYSDDGDGIWRIHFRKGRVHVQMNFADSKGHEAQSSTPAEKIERLTPLAQTVAERMKDF</sequence>
<gene>
    <name evidence="2" type="ORF">C8J48_2353</name>
</gene>
<protein>
    <recommendedName>
        <fullName evidence="4">Lipoprotein</fullName>
    </recommendedName>
</protein>
<organism evidence="2 3">
    <name type="scientific">Desmospora activa DSM 45169</name>
    <dbReference type="NCBI Taxonomy" id="1121389"/>
    <lineage>
        <taxon>Bacteria</taxon>
        <taxon>Bacillati</taxon>
        <taxon>Bacillota</taxon>
        <taxon>Bacilli</taxon>
        <taxon>Bacillales</taxon>
        <taxon>Thermoactinomycetaceae</taxon>
        <taxon>Desmospora</taxon>
    </lineage>
</organism>
<reference evidence="2 3" key="1">
    <citation type="submission" date="2018-04" db="EMBL/GenBank/DDBJ databases">
        <title>Genomic Encyclopedia of Archaeal and Bacterial Type Strains, Phase II (KMG-II): from individual species to whole genera.</title>
        <authorList>
            <person name="Goeker M."/>
        </authorList>
    </citation>
    <scope>NUCLEOTIDE SEQUENCE [LARGE SCALE GENOMIC DNA]</scope>
    <source>
        <strain evidence="2 3">DSM 45169</strain>
    </source>
</reference>
<comment type="caution">
    <text evidence="2">The sequence shown here is derived from an EMBL/GenBank/DDBJ whole genome shotgun (WGS) entry which is preliminary data.</text>
</comment>
<dbReference type="Proteomes" id="UP000241639">
    <property type="component" value="Unassembled WGS sequence"/>
</dbReference>
<name>A0A2T4ZCW4_9BACL</name>
<dbReference type="OrthoDB" id="4503530at2"/>
<dbReference type="RefSeq" id="WP_107726931.1">
    <property type="nucleotide sequence ID" value="NZ_PZZP01000001.1"/>
</dbReference>
<feature type="chain" id="PRO_5015666552" description="Lipoprotein" evidence="1">
    <location>
        <begin position="24"/>
        <end position="414"/>
    </location>
</feature>
<dbReference type="AlphaFoldDB" id="A0A2T4ZCW4"/>
<dbReference type="EMBL" id="PZZP01000001">
    <property type="protein sequence ID" value="PTM59723.1"/>
    <property type="molecule type" value="Genomic_DNA"/>
</dbReference>
<evidence type="ECO:0000256" key="1">
    <source>
        <dbReference type="SAM" id="SignalP"/>
    </source>
</evidence>
<feature type="signal peptide" evidence="1">
    <location>
        <begin position="1"/>
        <end position="23"/>
    </location>
</feature>
<proteinExistence type="predicted"/>
<keyword evidence="1" id="KW-0732">Signal</keyword>
<evidence type="ECO:0000313" key="3">
    <source>
        <dbReference type="Proteomes" id="UP000241639"/>
    </source>
</evidence>
<dbReference type="PROSITE" id="PS51257">
    <property type="entry name" value="PROKAR_LIPOPROTEIN"/>
    <property type="match status" value="1"/>
</dbReference>
<evidence type="ECO:0008006" key="4">
    <source>
        <dbReference type="Google" id="ProtNLM"/>
    </source>
</evidence>